<evidence type="ECO:0000256" key="9">
    <source>
        <dbReference type="ARBA" id="ARBA00070365"/>
    </source>
</evidence>
<dbReference type="GO" id="GO:0071038">
    <property type="term" value="P:TRAMP-dependent tRNA surveillance pathway"/>
    <property type="evidence" value="ECO:0007669"/>
    <property type="project" value="TreeGrafter"/>
</dbReference>
<dbReference type="SMART" id="SM00341">
    <property type="entry name" value="HRDC"/>
    <property type="match status" value="1"/>
</dbReference>
<organism evidence="12 13">
    <name type="scientific">Syphacia muris</name>
    <dbReference type="NCBI Taxonomy" id="451379"/>
    <lineage>
        <taxon>Eukaryota</taxon>
        <taxon>Metazoa</taxon>
        <taxon>Ecdysozoa</taxon>
        <taxon>Nematoda</taxon>
        <taxon>Chromadorea</taxon>
        <taxon>Rhabditida</taxon>
        <taxon>Spirurina</taxon>
        <taxon>Oxyuridomorpha</taxon>
        <taxon>Oxyuroidea</taxon>
        <taxon>Oxyuridae</taxon>
        <taxon>Syphacia</taxon>
    </lineage>
</organism>
<dbReference type="GO" id="GO:0071039">
    <property type="term" value="P:nuclear polyadenylation-dependent CUT catabolic process"/>
    <property type="evidence" value="ECO:0007669"/>
    <property type="project" value="TreeGrafter"/>
</dbReference>
<dbReference type="GO" id="GO:0000175">
    <property type="term" value="F:3'-5'-RNA exonuclease activity"/>
    <property type="evidence" value="ECO:0007669"/>
    <property type="project" value="InterPro"/>
</dbReference>
<evidence type="ECO:0000256" key="2">
    <source>
        <dbReference type="ARBA" id="ARBA00022552"/>
    </source>
</evidence>
<dbReference type="Gene3D" id="3.30.420.10">
    <property type="entry name" value="Ribonuclease H-like superfamily/Ribonuclease H"/>
    <property type="match status" value="1"/>
</dbReference>
<dbReference type="PROSITE" id="PS50967">
    <property type="entry name" value="HRDC"/>
    <property type="match status" value="1"/>
</dbReference>
<dbReference type="GO" id="GO:0003727">
    <property type="term" value="F:single-stranded RNA binding"/>
    <property type="evidence" value="ECO:0007669"/>
    <property type="project" value="TreeGrafter"/>
</dbReference>
<dbReference type="GO" id="GO:0000176">
    <property type="term" value="C:nuclear exosome (RNase complex)"/>
    <property type="evidence" value="ECO:0007669"/>
    <property type="project" value="InterPro"/>
</dbReference>
<proteinExistence type="inferred from homology"/>
<feature type="domain" description="HRDC" evidence="11">
    <location>
        <begin position="478"/>
        <end position="558"/>
    </location>
</feature>
<dbReference type="SUPFAM" id="SSF53098">
    <property type="entry name" value="Ribonuclease H-like"/>
    <property type="match status" value="1"/>
</dbReference>
<dbReference type="Proteomes" id="UP000046393">
    <property type="component" value="Unplaced"/>
</dbReference>
<protein>
    <recommendedName>
        <fullName evidence="9">Exosome complex component 10 homolog</fullName>
    </recommendedName>
</protein>
<evidence type="ECO:0000313" key="13">
    <source>
        <dbReference type="WBParaSite" id="SMUV_0000747901-mRNA-1"/>
    </source>
</evidence>
<name>A0A0N5ART6_9BILA</name>
<dbReference type="InterPro" id="IPR002562">
    <property type="entry name" value="3'-5'_exonuclease_dom"/>
</dbReference>
<evidence type="ECO:0000313" key="12">
    <source>
        <dbReference type="Proteomes" id="UP000046393"/>
    </source>
</evidence>
<keyword evidence="5" id="KW-0271">Exosome</keyword>
<dbReference type="FunFam" id="1.10.150.80:FF:000001">
    <property type="entry name" value="Putative exosome component 10"/>
    <property type="match status" value="1"/>
</dbReference>
<dbReference type="STRING" id="451379.A0A0N5ART6"/>
<feature type="region of interest" description="Disordered" evidence="10">
    <location>
        <begin position="710"/>
        <end position="753"/>
    </location>
</feature>
<feature type="compositionally biased region" description="Basic and acidic residues" evidence="10">
    <location>
        <begin position="710"/>
        <end position="726"/>
    </location>
</feature>
<keyword evidence="7" id="KW-0539">Nucleus</keyword>
<dbReference type="InterPro" id="IPR010997">
    <property type="entry name" value="HRDC-like_sf"/>
</dbReference>
<evidence type="ECO:0000256" key="6">
    <source>
        <dbReference type="ARBA" id="ARBA00022839"/>
    </source>
</evidence>
<keyword evidence="6" id="KW-0269">Exonuclease</keyword>
<feature type="region of interest" description="Disordered" evidence="10">
    <location>
        <begin position="833"/>
        <end position="871"/>
    </location>
</feature>
<dbReference type="GO" id="GO:0005730">
    <property type="term" value="C:nucleolus"/>
    <property type="evidence" value="ECO:0007669"/>
    <property type="project" value="TreeGrafter"/>
</dbReference>
<dbReference type="InterPro" id="IPR012588">
    <property type="entry name" value="Exosome-assoc_fac_Rrp6_N"/>
</dbReference>
<keyword evidence="2" id="KW-0698">rRNA processing</keyword>
<dbReference type="SMART" id="SM00474">
    <property type="entry name" value="35EXOc"/>
    <property type="match status" value="1"/>
</dbReference>
<evidence type="ECO:0000256" key="4">
    <source>
        <dbReference type="ARBA" id="ARBA00022801"/>
    </source>
</evidence>
<dbReference type="InterPro" id="IPR012337">
    <property type="entry name" value="RNaseH-like_sf"/>
</dbReference>
<dbReference type="GO" id="GO:0071035">
    <property type="term" value="P:nuclear polyadenylation-dependent rRNA catabolic process"/>
    <property type="evidence" value="ECO:0007669"/>
    <property type="project" value="TreeGrafter"/>
</dbReference>
<sequence length="871" mass="99114">MATPGSVNSVNSSNDATKLADDQIKKIVQNAQRNIVCAVKVSNGLPKGGGSYELYSSYPEFIQFMEEQENRVLTLLSRTLKAAGCIIRFPKKVNDVEEFLDTLIEANDSILEKTGILLDNLAKQGTEEAVVVPQVGRGAESTFIKTPSRYSFLASRLNGLSDTSSPPTNASQVLIEKPQITYSIPVDNSHSKFVPKLKIKHHELKKTKCNLHVVDENEASTISWSNDDQEANSHPYYSELIHFKVPEAQLQSPEIAPLKPVEKTELIMVDTVEKLFDLCSVLNNVSEFAVDLEHHDYHSFLGMVCLMQISTRTTDYIIDPFPIWESMGILNEPFTDPKILKVFHGAERDVLWLQRDFGIYVVNMFDTYFASDVLNFARHNLGYIVNQLCDVTLDKTLQKSDWRLRPLTKAHIKYARCDTHYLLHCYDRLRQQLVHNGNDMKNLLHYVFDKSKQLCMKVYEKPIFDSEGYETLVKKRLNSQQKYALKTMYKWRDDRARAEDESIRYVLPDHMLLKIAEVLPREMQGILACCYPVPTFVKQELNVLHHIIHEARDQPLVKNSLTTSNVTEHKFDSAVAGLSKMTKSKALLKCHLDFSTTKFDESIRAFSGGNEKINDFVEDRNSSLKYLDSAGINNFNGYDIYFQQKYDIGSLINEVAVRNVTNKLEKILHQLDEWATPYECYQLALEQEEIKENERLENKKKAAKSEAAKVEEKKVWTHHDPAREENENSIQAAPELPKHDITEGSDTEVTSASSSIPFPEMIMTKKALKRARQAEKKGIEIPLSGSEMQCPSSSKKAKLKNWTSASDTVKNVVNYNSYDTSTFYEKPKSCGVNGSYTGKPKHVDKSKSKRLTKGRSKVRGTSSLNSCFKRF</sequence>
<dbReference type="GO" id="GO:0071051">
    <property type="term" value="P:poly(A)-dependent snoRNA 3'-end processing"/>
    <property type="evidence" value="ECO:0007669"/>
    <property type="project" value="TreeGrafter"/>
</dbReference>
<evidence type="ECO:0000256" key="1">
    <source>
        <dbReference type="ARBA" id="ARBA00004123"/>
    </source>
</evidence>
<dbReference type="FunFam" id="3.30.420.10:FF:000059">
    <property type="entry name" value="Exosome complex exonuclease Rrp6"/>
    <property type="match status" value="1"/>
</dbReference>
<dbReference type="WBParaSite" id="SMUV_0000747901-mRNA-1">
    <property type="protein sequence ID" value="SMUV_0000747901-mRNA-1"/>
    <property type="gene ID" value="SMUV_0000747901"/>
</dbReference>
<evidence type="ECO:0000256" key="3">
    <source>
        <dbReference type="ARBA" id="ARBA00022722"/>
    </source>
</evidence>
<dbReference type="GO" id="GO:0000166">
    <property type="term" value="F:nucleotide binding"/>
    <property type="evidence" value="ECO:0007669"/>
    <property type="project" value="InterPro"/>
</dbReference>
<dbReference type="Pfam" id="PF01612">
    <property type="entry name" value="DNA_pol_A_exo1"/>
    <property type="match status" value="1"/>
</dbReference>
<dbReference type="InterPro" id="IPR002121">
    <property type="entry name" value="HRDC_dom"/>
</dbReference>
<keyword evidence="3" id="KW-0540">Nuclease</keyword>
<reference evidence="13" key="1">
    <citation type="submission" date="2017-02" db="UniProtKB">
        <authorList>
            <consortium name="WormBaseParasite"/>
        </authorList>
    </citation>
    <scope>IDENTIFICATION</scope>
</reference>
<dbReference type="CDD" id="cd06147">
    <property type="entry name" value="Rrp6p_like_exo"/>
    <property type="match status" value="1"/>
</dbReference>
<dbReference type="GO" id="GO:0071037">
    <property type="term" value="P:nuclear polyadenylation-dependent snRNA catabolic process"/>
    <property type="evidence" value="ECO:0007669"/>
    <property type="project" value="TreeGrafter"/>
</dbReference>
<dbReference type="PANTHER" id="PTHR12124">
    <property type="entry name" value="POLYMYOSITIS/SCLERODERMA AUTOANTIGEN-RELATED"/>
    <property type="match status" value="1"/>
</dbReference>
<evidence type="ECO:0000256" key="8">
    <source>
        <dbReference type="ARBA" id="ARBA00043957"/>
    </source>
</evidence>
<dbReference type="InterPro" id="IPR036397">
    <property type="entry name" value="RNaseH_sf"/>
</dbReference>
<evidence type="ECO:0000256" key="7">
    <source>
        <dbReference type="ARBA" id="ARBA00023242"/>
    </source>
</evidence>
<feature type="compositionally biased region" description="Polar residues" evidence="10">
    <location>
        <begin position="859"/>
        <end position="871"/>
    </location>
</feature>
<dbReference type="InterPro" id="IPR045092">
    <property type="entry name" value="Rrp6-like"/>
</dbReference>
<dbReference type="SUPFAM" id="SSF47819">
    <property type="entry name" value="HRDC-like"/>
    <property type="match status" value="1"/>
</dbReference>
<dbReference type="InterPro" id="IPR044876">
    <property type="entry name" value="HRDC_dom_sf"/>
</dbReference>
<comment type="similarity">
    <text evidence="8">Belongs to the exosome component 10/RRP6 family.</text>
</comment>
<dbReference type="GO" id="GO:0071040">
    <property type="term" value="P:nuclear polyadenylation-dependent antisense transcript catabolic process"/>
    <property type="evidence" value="ECO:0007669"/>
    <property type="project" value="TreeGrafter"/>
</dbReference>
<dbReference type="GO" id="GO:0071036">
    <property type="term" value="P:nuclear polyadenylation-dependent snoRNA catabolic process"/>
    <property type="evidence" value="ECO:0007669"/>
    <property type="project" value="TreeGrafter"/>
</dbReference>
<dbReference type="Pfam" id="PF00570">
    <property type="entry name" value="HRDC"/>
    <property type="match status" value="1"/>
</dbReference>
<dbReference type="Gene3D" id="1.10.150.80">
    <property type="entry name" value="HRDC domain"/>
    <property type="match status" value="1"/>
</dbReference>
<dbReference type="GO" id="GO:0000467">
    <property type="term" value="P:exonucleolytic trimming to generate mature 3'-end of 5.8S rRNA from tricistronic rRNA transcript (SSU-rRNA, 5.8S rRNA, LSU-rRNA)"/>
    <property type="evidence" value="ECO:0007669"/>
    <property type="project" value="InterPro"/>
</dbReference>
<keyword evidence="4" id="KW-0378">Hydrolase</keyword>
<evidence type="ECO:0000256" key="5">
    <source>
        <dbReference type="ARBA" id="ARBA00022835"/>
    </source>
</evidence>
<dbReference type="InterPro" id="IPR049559">
    <property type="entry name" value="Rrp6p-like_exo"/>
</dbReference>
<dbReference type="Pfam" id="PF08066">
    <property type="entry name" value="PMC2NT"/>
    <property type="match status" value="1"/>
</dbReference>
<dbReference type="PANTHER" id="PTHR12124:SF47">
    <property type="entry name" value="EXOSOME COMPONENT 10"/>
    <property type="match status" value="1"/>
</dbReference>
<dbReference type="AlphaFoldDB" id="A0A0N5ART6"/>
<comment type="subcellular location">
    <subcellularLocation>
        <location evidence="1">Nucleus</location>
    </subcellularLocation>
</comment>
<keyword evidence="12" id="KW-1185">Reference proteome</keyword>
<dbReference type="GO" id="GO:0071044">
    <property type="term" value="P:histone mRNA catabolic process"/>
    <property type="evidence" value="ECO:0007669"/>
    <property type="project" value="TreeGrafter"/>
</dbReference>
<feature type="compositionally biased region" description="Basic residues" evidence="10">
    <location>
        <begin position="847"/>
        <end position="858"/>
    </location>
</feature>
<evidence type="ECO:0000259" key="11">
    <source>
        <dbReference type="PROSITE" id="PS50967"/>
    </source>
</evidence>
<evidence type="ECO:0000256" key="10">
    <source>
        <dbReference type="SAM" id="MobiDB-lite"/>
    </source>
</evidence>
<accession>A0A0N5ART6</accession>